<dbReference type="EMBL" id="LN614827">
    <property type="protein sequence ID" value="CEG56796.1"/>
    <property type="molecule type" value="Genomic_DNA"/>
</dbReference>
<sequence length="52" mass="6064">MFIKPPYIFSSEHFCYIQHRAEAITLLSTPCVQRNFNLYVLITTCYFNGNSA</sequence>
<dbReference type="Proteomes" id="UP000032430">
    <property type="component" value="Chromosome I"/>
</dbReference>
<gene>
    <name evidence="1" type="ORF">LFA_1374</name>
</gene>
<keyword evidence="2" id="KW-1185">Reference proteome</keyword>
<evidence type="ECO:0000313" key="1">
    <source>
        <dbReference type="EMBL" id="CEG56796.1"/>
    </source>
</evidence>
<proteinExistence type="predicted"/>
<dbReference type="KEGG" id="lfa:LFA_1374"/>
<reference evidence="2" key="1">
    <citation type="submission" date="2014-09" db="EMBL/GenBank/DDBJ databases">
        <authorList>
            <person name="Gomez-Valero L."/>
        </authorList>
    </citation>
    <scope>NUCLEOTIDE SEQUENCE [LARGE SCALE GENOMIC DNA]</scope>
    <source>
        <strain evidence="2">ATCC700992</strain>
    </source>
</reference>
<evidence type="ECO:0000313" key="2">
    <source>
        <dbReference type="Proteomes" id="UP000032430"/>
    </source>
</evidence>
<accession>A0A098G496</accession>
<dbReference type="HOGENOM" id="CLU_3081293_0_0_6"/>
<organism evidence="1 2">
    <name type="scientific">Legionella fallonii LLAP-10</name>
    <dbReference type="NCBI Taxonomy" id="1212491"/>
    <lineage>
        <taxon>Bacteria</taxon>
        <taxon>Pseudomonadati</taxon>
        <taxon>Pseudomonadota</taxon>
        <taxon>Gammaproteobacteria</taxon>
        <taxon>Legionellales</taxon>
        <taxon>Legionellaceae</taxon>
        <taxon>Legionella</taxon>
    </lineage>
</organism>
<protein>
    <submittedName>
        <fullName evidence="1">Uncharacterized protein</fullName>
    </submittedName>
</protein>
<dbReference type="AlphaFoldDB" id="A0A098G496"/>
<name>A0A098G496_9GAMM</name>